<dbReference type="AlphaFoldDB" id="A0A1W1US26"/>
<dbReference type="GO" id="GO:0016020">
    <property type="term" value="C:membrane"/>
    <property type="evidence" value="ECO:0007669"/>
    <property type="project" value="TreeGrafter"/>
</dbReference>
<keyword evidence="3" id="KW-1185">Reference proteome</keyword>
<feature type="domain" description="AB hydrolase-1" evidence="1">
    <location>
        <begin position="6"/>
        <end position="133"/>
    </location>
</feature>
<dbReference type="EMBL" id="FWWU01000007">
    <property type="protein sequence ID" value="SMB83925.1"/>
    <property type="molecule type" value="Genomic_DNA"/>
</dbReference>
<dbReference type="STRING" id="695939.SAMN00790413_04936"/>
<name>A0A1W1US26_9DEIO</name>
<dbReference type="InterPro" id="IPR050266">
    <property type="entry name" value="AB_hydrolase_sf"/>
</dbReference>
<proteinExistence type="predicted"/>
<gene>
    <name evidence="2" type="ORF">SAMN00790413_04936</name>
</gene>
<dbReference type="RefSeq" id="WP_281255832.1">
    <property type="nucleotide sequence ID" value="NZ_FWWU01000007.1"/>
</dbReference>
<sequence>MQGSGPALVLVPGLACSHLYYVRLQRHLAAHFEVWAYDPPGHGLTPAPPGAYLDAGSLARHLAGWLRATGLMGVPLFGHSQGGEVLLHLASTSPDLASHLVLCAPSGREETAPTARLLGHLLLDIRHERPGFLMRLLRSYVRTGVRRSWKLLRAGRHDVTFRLAAQVRSPTLILEGELDRVVRRDALLRLSLLLPNARRVRIRGGGHALHDRQAQVVAHTVTAFVQGRPVEQVEDTLARVRGKAQGSVKFANPKEAEEESATARLLRAVE</sequence>
<dbReference type="Gene3D" id="3.40.50.1820">
    <property type="entry name" value="alpha/beta hydrolase"/>
    <property type="match status" value="1"/>
</dbReference>
<reference evidence="2 3" key="1">
    <citation type="submission" date="2017-04" db="EMBL/GenBank/DDBJ databases">
        <authorList>
            <person name="Afonso C.L."/>
            <person name="Miller P.J."/>
            <person name="Scott M.A."/>
            <person name="Spackman E."/>
            <person name="Goraichik I."/>
            <person name="Dimitrov K.M."/>
            <person name="Suarez D.L."/>
            <person name="Swayne D.E."/>
        </authorList>
    </citation>
    <scope>NUCLEOTIDE SEQUENCE [LARGE SCALE GENOMIC DNA]</scope>
    <source>
        <strain evidence="2 3">KR-140</strain>
    </source>
</reference>
<dbReference type="InterPro" id="IPR029058">
    <property type="entry name" value="AB_hydrolase_fold"/>
</dbReference>
<evidence type="ECO:0000313" key="2">
    <source>
        <dbReference type="EMBL" id="SMB83925.1"/>
    </source>
</evidence>
<dbReference type="PANTHER" id="PTHR43798">
    <property type="entry name" value="MONOACYLGLYCEROL LIPASE"/>
    <property type="match status" value="1"/>
</dbReference>
<accession>A0A1W1US26</accession>
<organism evidence="2 3">
    <name type="scientific">Deinococcus hopiensis KR-140</name>
    <dbReference type="NCBI Taxonomy" id="695939"/>
    <lineage>
        <taxon>Bacteria</taxon>
        <taxon>Thermotogati</taxon>
        <taxon>Deinococcota</taxon>
        <taxon>Deinococci</taxon>
        <taxon>Deinococcales</taxon>
        <taxon>Deinococcaceae</taxon>
        <taxon>Deinococcus</taxon>
    </lineage>
</organism>
<dbReference type="SUPFAM" id="SSF53474">
    <property type="entry name" value="alpha/beta-Hydrolases"/>
    <property type="match status" value="1"/>
</dbReference>
<dbReference type="Proteomes" id="UP000192582">
    <property type="component" value="Unassembled WGS sequence"/>
</dbReference>
<dbReference type="InterPro" id="IPR000073">
    <property type="entry name" value="AB_hydrolase_1"/>
</dbReference>
<dbReference type="PANTHER" id="PTHR43798:SF33">
    <property type="entry name" value="HYDROLASE, PUTATIVE (AFU_ORTHOLOGUE AFUA_2G14860)-RELATED"/>
    <property type="match status" value="1"/>
</dbReference>
<dbReference type="Pfam" id="PF00561">
    <property type="entry name" value="Abhydrolase_1"/>
    <property type="match status" value="1"/>
</dbReference>
<protein>
    <submittedName>
        <fullName evidence="2">Pimeloyl-ACP methyl ester carboxylesterase</fullName>
    </submittedName>
</protein>
<evidence type="ECO:0000259" key="1">
    <source>
        <dbReference type="Pfam" id="PF00561"/>
    </source>
</evidence>
<evidence type="ECO:0000313" key="3">
    <source>
        <dbReference type="Proteomes" id="UP000192582"/>
    </source>
</evidence>